<dbReference type="OrthoDB" id="9789585at2"/>
<dbReference type="Proteomes" id="UP000295525">
    <property type="component" value="Unassembled WGS sequence"/>
</dbReference>
<proteinExistence type="predicted"/>
<evidence type="ECO:0000313" key="2">
    <source>
        <dbReference type="EMBL" id="TCT11152.1"/>
    </source>
</evidence>
<dbReference type="EMBL" id="SMAJ01000001">
    <property type="protein sequence ID" value="TCT11152.1"/>
    <property type="molecule type" value="Genomic_DNA"/>
</dbReference>
<dbReference type="InterPro" id="IPR036873">
    <property type="entry name" value="Rhodanese-like_dom_sf"/>
</dbReference>
<dbReference type="AlphaFoldDB" id="A0A4R3MDE4"/>
<dbReference type="RefSeq" id="WP_132579546.1">
    <property type="nucleotide sequence ID" value="NZ_SMAJ01000001.1"/>
</dbReference>
<feature type="domain" description="Rhodanese" evidence="1">
    <location>
        <begin position="392"/>
        <end position="479"/>
    </location>
</feature>
<accession>A0A4R3MDE4</accession>
<evidence type="ECO:0000259" key="1">
    <source>
        <dbReference type="PROSITE" id="PS50206"/>
    </source>
</evidence>
<feature type="domain" description="Rhodanese" evidence="1">
    <location>
        <begin position="20"/>
        <end position="112"/>
    </location>
</feature>
<keyword evidence="3" id="KW-1185">Reference proteome</keyword>
<reference evidence="2 3" key="1">
    <citation type="submission" date="2019-03" db="EMBL/GenBank/DDBJ databases">
        <title>Genomic Encyclopedia of Type Strains, Phase IV (KMG-IV): sequencing the most valuable type-strain genomes for metagenomic binning, comparative biology and taxonomic classification.</title>
        <authorList>
            <person name="Goeker M."/>
        </authorList>
    </citation>
    <scope>NUCLEOTIDE SEQUENCE [LARGE SCALE GENOMIC DNA]</scope>
    <source>
        <strain evidence="2 3">DSM 24591</strain>
    </source>
</reference>
<dbReference type="SMART" id="SM00450">
    <property type="entry name" value="RHOD"/>
    <property type="match status" value="4"/>
</dbReference>
<organism evidence="2 3">
    <name type="scientific">Paralcaligenes ureilyticus</name>
    <dbReference type="NCBI Taxonomy" id="627131"/>
    <lineage>
        <taxon>Bacteria</taxon>
        <taxon>Pseudomonadati</taxon>
        <taxon>Pseudomonadota</taxon>
        <taxon>Betaproteobacteria</taxon>
        <taxon>Burkholderiales</taxon>
        <taxon>Alcaligenaceae</taxon>
        <taxon>Paralcaligenes</taxon>
    </lineage>
</organism>
<dbReference type="PROSITE" id="PS50206">
    <property type="entry name" value="RHODANESE_3"/>
    <property type="match status" value="4"/>
</dbReference>
<gene>
    <name evidence="2" type="ORF">EDC26_101380</name>
</gene>
<dbReference type="InterPro" id="IPR001763">
    <property type="entry name" value="Rhodanese-like_dom"/>
</dbReference>
<dbReference type="Gene3D" id="3.40.250.10">
    <property type="entry name" value="Rhodanese-like domain"/>
    <property type="match status" value="4"/>
</dbReference>
<feature type="domain" description="Rhodanese" evidence="1">
    <location>
        <begin position="146"/>
        <end position="237"/>
    </location>
</feature>
<dbReference type="GO" id="GO:0004792">
    <property type="term" value="F:thiosulfate-cyanide sulfurtransferase activity"/>
    <property type="evidence" value="ECO:0007669"/>
    <property type="project" value="TreeGrafter"/>
</dbReference>
<dbReference type="SUPFAM" id="SSF52821">
    <property type="entry name" value="Rhodanese/Cell cycle control phosphatase"/>
    <property type="match status" value="4"/>
</dbReference>
<comment type="caution">
    <text evidence="2">The sequence shown here is derived from an EMBL/GenBank/DDBJ whole genome shotgun (WGS) entry which is preliminary data.</text>
</comment>
<keyword evidence="2" id="KW-0808">Transferase</keyword>
<sequence length="535" mass="59146">MTESSLQFIDAAQLKEWIHDKNELALLDIREHGQYGEGHLFFAVPLPYSTLELNIYRLVPNTATRVVIYADERGDDTVLAAAGALARLGYTHVFALRGGISAWKNSGYAIFAGVNLPSKTFGEIAEHAYGTPSVSAAKLHEMLQDKQADVIVLDGRPIEEYRKMSIPGSTCCPNGELALRVHALAPDPETTIVINCAGRTRSIIGAQTLINLNVPNKVYALENGTQGWFLADFPLEHKADRLYPEAIQEADKPVLRARAAKLTEKFGLPSINAQTATAWLRDGGRNTFLCDVRTQEEYARDTPTFVQHTPGGQLIQATDQYIGVRKSRVVICDFDGIRAPVVASWLKQLGWDVYLLTDPADLADLPVPAQFRPALQHTVVLEPSGLGSFVRGRAAATILDLRSSMEYRKGHLQGAVWAIRSTLLAQVQKNPGARILMLGSSLDKLQLLACDLELQGYKQITICASSAQAMAQTGLPMEQTDTIPPDEDCIDYLFFVHDRHDGNKAAARKYLEWETNLVSQIDEQERNTFLLHPHH</sequence>
<feature type="domain" description="Rhodanese" evidence="1">
    <location>
        <begin position="329"/>
        <end position="368"/>
    </location>
</feature>
<name>A0A4R3MDE4_9BURK</name>
<dbReference type="Pfam" id="PF00581">
    <property type="entry name" value="Rhodanese"/>
    <property type="match status" value="2"/>
</dbReference>
<protein>
    <submittedName>
        <fullName evidence="2">Rhodanese-related sulfurtransferase</fullName>
    </submittedName>
</protein>
<dbReference type="PANTHER" id="PTHR44086:SF10">
    <property type="entry name" value="THIOSULFATE SULFURTRANSFERASE_RHODANESE-LIKE DOMAIN-CONTAINING PROTEIN 3"/>
    <property type="match status" value="1"/>
</dbReference>
<evidence type="ECO:0000313" key="3">
    <source>
        <dbReference type="Proteomes" id="UP000295525"/>
    </source>
</evidence>
<dbReference type="PANTHER" id="PTHR44086">
    <property type="entry name" value="THIOSULFATE SULFURTRANSFERASE RDL2, MITOCHONDRIAL-RELATED"/>
    <property type="match status" value="1"/>
</dbReference>